<evidence type="ECO:0000259" key="5">
    <source>
        <dbReference type="PROSITE" id="PS50931"/>
    </source>
</evidence>
<keyword evidence="4" id="KW-0804">Transcription</keyword>
<dbReference type="Gene3D" id="1.10.10.10">
    <property type="entry name" value="Winged helix-like DNA-binding domain superfamily/Winged helix DNA-binding domain"/>
    <property type="match status" value="1"/>
</dbReference>
<keyword evidence="7" id="KW-1185">Reference proteome</keyword>
<proteinExistence type="inferred from homology"/>
<dbReference type="EMBL" id="CP123584">
    <property type="protein sequence ID" value="WZK88656.1"/>
    <property type="molecule type" value="Genomic_DNA"/>
</dbReference>
<dbReference type="InterPro" id="IPR036388">
    <property type="entry name" value="WH-like_DNA-bd_sf"/>
</dbReference>
<dbReference type="Pfam" id="PF00126">
    <property type="entry name" value="HTH_1"/>
    <property type="match status" value="1"/>
</dbReference>
<dbReference type="InterPro" id="IPR000847">
    <property type="entry name" value="LysR_HTH_N"/>
</dbReference>
<dbReference type="InterPro" id="IPR036390">
    <property type="entry name" value="WH_DNA-bd_sf"/>
</dbReference>
<dbReference type="Gene3D" id="3.40.190.290">
    <property type="match status" value="1"/>
</dbReference>
<keyword evidence="2" id="KW-0805">Transcription regulation</keyword>
<accession>A0ABZ2XVG1</accession>
<dbReference type="SUPFAM" id="SSF53850">
    <property type="entry name" value="Periplasmic binding protein-like II"/>
    <property type="match status" value="1"/>
</dbReference>
<dbReference type="PANTHER" id="PTHR30427">
    <property type="entry name" value="TRANSCRIPTIONAL ACTIVATOR PROTEIN LYSR"/>
    <property type="match status" value="1"/>
</dbReference>
<protein>
    <submittedName>
        <fullName evidence="6">LysR family transcriptional regulator</fullName>
    </submittedName>
</protein>
<name>A0ABZ2XVG1_9RHOB</name>
<evidence type="ECO:0000313" key="7">
    <source>
        <dbReference type="Proteomes" id="UP001623232"/>
    </source>
</evidence>
<evidence type="ECO:0000256" key="1">
    <source>
        <dbReference type="ARBA" id="ARBA00009437"/>
    </source>
</evidence>
<dbReference type="SUPFAM" id="SSF46785">
    <property type="entry name" value="Winged helix' DNA-binding domain"/>
    <property type="match status" value="1"/>
</dbReference>
<dbReference type="PROSITE" id="PS50931">
    <property type="entry name" value="HTH_LYSR"/>
    <property type="match status" value="1"/>
</dbReference>
<reference evidence="6 7" key="1">
    <citation type="submission" date="2023-04" db="EMBL/GenBank/DDBJ databases">
        <title>Complete genome sequence of Alisedimentitalea scapharcae.</title>
        <authorList>
            <person name="Rong J.-C."/>
            <person name="Yi M.-L."/>
            <person name="Zhao Q."/>
        </authorList>
    </citation>
    <scope>NUCLEOTIDE SEQUENCE [LARGE SCALE GENOMIC DNA]</scope>
    <source>
        <strain evidence="6 7">KCTC 42119</strain>
    </source>
</reference>
<dbReference type="PRINTS" id="PR00039">
    <property type="entry name" value="HTHLYSR"/>
</dbReference>
<keyword evidence="3" id="KW-0238">DNA-binding</keyword>
<gene>
    <name evidence="6" type="ORF">QEZ52_18975</name>
</gene>
<dbReference type="Pfam" id="PF03466">
    <property type="entry name" value="LysR_substrate"/>
    <property type="match status" value="1"/>
</dbReference>
<dbReference type="InterPro" id="IPR005119">
    <property type="entry name" value="LysR_subst-bd"/>
</dbReference>
<evidence type="ECO:0000256" key="3">
    <source>
        <dbReference type="ARBA" id="ARBA00023125"/>
    </source>
</evidence>
<dbReference type="Proteomes" id="UP001623232">
    <property type="component" value="Chromosome"/>
</dbReference>
<comment type="similarity">
    <text evidence="1">Belongs to the LysR transcriptional regulatory family.</text>
</comment>
<evidence type="ECO:0000313" key="6">
    <source>
        <dbReference type="EMBL" id="WZK88656.1"/>
    </source>
</evidence>
<evidence type="ECO:0000256" key="4">
    <source>
        <dbReference type="ARBA" id="ARBA00023163"/>
    </source>
</evidence>
<sequence length="309" mass="34309">MNFQQLTVFREVMKTGSVSDAARNLHRTQPAISASLKALEASLGIELFQRDGRRLLPVPEAYYLLSEASEILDRLKSAESNLSGLRDRTSGVLRIVAMPGPSAHILPRFVSSFIDSTPDVQVTFATRSSPQIRSLIAAQSFDLGFCDTSNTLDQDLLCDSENLFCKCLCALHMDHPLAKRDVIQAEDLDGVPMGVLQPNHGTYLETTRAFAERDAQFNIRIDAQYFIPLFHFIEAGQICSIVDVLSAESYLSSRGDQSRIRFVPFEPAVPFGYSILTPYNKPMSRLSGAFVVALRDRVENIIKTRQSGS</sequence>
<organism evidence="6 7">
    <name type="scientific">Aliisedimentitalea scapharcae</name>
    <dbReference type="NCBI Taxonomy" id="1524259"/>
    <lineage>
        <taxon>Bacteria</taxon>
        <taxon>Pseudomonadati</taxon>
        <taxon>Pseudomonadota</taxon>
        <taxon>Alphaproteobacteria</taxon>
        <taxon>Rhodobacterales</taxon>
        <taxon>Roseobacteraceae</taxon>
        <taxon>Aliisedimentitalea</taxon>
    </lineage>
</organism>
<dbReference type="PANTHER" id="PTHR30427:SF1">
    <property type="entry name" value="TRANSCRIPTIONAL ACTIVATOR PROTEIN LYSR"/>
    <property type="match status" value="1"/>
</dbReference>
<feature type="domain" description="HTH lysR-type" evidence="5">
    <location>
        <begin position="1"/>
        <end position="58"/>
    </location>
</feature>
<evidence type="ECO:0000256" key="2">
    <source>
        <dbReference type="ARBA" id="ARBA00023015"/>
    </source>
</evidence>